<feature type="transmembrane region" description="Helical" evidence="1">
    <location>
        <begin position="193"/>
        <end position="210"/>
    </location>
</feature>
<dbReference type="AlphaFoldDB" id="A0A9X0WF58"/>
<keyword evidence="1" id="KW-0812">Transmembrane</keyword>
<name>A0A9X0WF58_9GAMM</name>
<dbReference type="RefSeq" id="WP_200386198.1">
    <property type="nucleotide sequence ID" value="NZ_NRSD01000001.1"/>
</dbReference>
<keyword evidence="1" id="KW-1133">Transmembrane helix</keyword>
<keyword evidence="1" id="KW-0472">Membrane</keyword>
<feature type="transmembrane region" description="Helical" evidence="1">
    <location>
        <begin position="114"/>
        <end position="137"/>
    </location>
</feature>
<gene>
    <name evidence="2" type="ORF">CKO25_01960</name>
</gene>
<evidence type="ECO:0000313" key="3">
    <source>
        <dbReference type="Proteomes" id="UP001138802"/>
    </source>
</evidence>
<dbReference type="EMBL" id="NRSD01000001">
    <property type="protein sequence ID" value="MBK1643440.1"/>
    <property type="molecule type" value="Genomic_DNA"/>
</dbReference>
<sequence>MFHSDHNDLTPSDATIMATATGEVAMHPQLSGAGDAESAATKACREGGEPPLLGPRRFAARCRQLFALRRRRWVVWSVRLFGLLTLVLIGAWLWSAYGWGLATFWDWTSHAHPVPFFVLLALLPAIGFPTSPFYLLAGATFGTSVALIGSALSLAAYLMLSWWIGHTGLRPWIERRLARTSFKMPTLASPAQAIQFALLVKMAPGVPATLKTYVLCISGIRFAVYFVVSFTVSLLYAGLFILLGESMLEHDFGRLGGVLLAIGFLGALIWWVRRRLSAAGKPGLTRQS</sequence>
<comment type="caution">
    <text evidence="2">The sequence shown here is derived from an EMBL/GenBank/DDBJ whole genome shotgun (WGS) entry which is preliminary data.</text>
</comment>
<proteinExistence type="predicted"/>
<feature type="transmembrane region" description="Helical" evidence="1">
    <location>
        <begin position="255"/>
        <end position="272"/>
    </location>
</feature>
<feature type="transmembrane region" description="Helical" evidence="1">
    <location>
        <begin position="144"/>
        <end position="164"/>
    </location>
</feature>
<protein>
    <submittedName>
        <fullName evidence="2">Uncharacterized protein</fullName>
    </submittedName>
</protein>
<keyword evidence="3" id="KW-1185">Reference proteome</keyword>
<accession>A0A9X0WF58</accession>
<feature type="transmembrane region" description="Helical" evidence="1">
    <location>
        <begin position="222"/>
        <end position="243"/>
    </location>
</feature>
<evidence type="ECO:0000313" key="2">
    <source>
        <dbReference type="EMBL" id="MBK1643440.1"/>
    </source>
</evidence>
<dbReference type="Proteomes" id="UP001138802">
    <property type="component" value="Unassembled WGS sequence"/>
</dbReference>
<evidence type="ECO:0000256" key="1">
    <source>
        <dbReference type="SAM" id="Phobius"/>
    </source>
</evidence>
<reference evidence="2 3" key="1">
    <citation type="journal article" date="2020" name="Microorganisms">
        <title>Osmotic Adaptation and Compatible Solute Biosynthesis of Phototrophic Bacteria as Revealed from Genome Analyses.</title>
        <authorList>
            <person name="Imhoff J.F."/>
            <person name="Rahn T."/>
            <person name="Kunzel S."/>
            <person name="Keller A."/>
            <person name="Neulinger S.C."/>
        </authorList>
    </citation>
    <scope>NUCLEOTIDE SEQUENCE [LARGE SCALE GENOMIC DNA]</scope>
    <source>
        <strain evidence="2 3">DSM 21303</strain>
    </source>
</reference>
<organism evidence="2 3">
    <name type="scientific">Thiocapsa imhoffii</name>
    <dbReference type="NCBI Taxonomy" id="382777"/>
    <lineage>
        <taxon>Bacteria</taxon>
        <taxon>Pseudomonadati</taxon>
        <taxon>Pseudomonadota</taxon>
        <taxon>Gammaproteobacteria</taxon>
        <taxon>Chromatiales</taxon>
        <taxon>Chromatiaceae</taxon>
        <taxon>Thiocapsa</taxon>
    </lineage>
</organism>
<feature type="transmembrane region" description="Helical" evidence="1">
    <location>
        <begin position="73"/>
        <end position="94"/>
    </location>
</feature>